<dbReference type="Gene3D" id="3.40.50.620">
    <property type="entry name" value="HUPs"/>
    <property type="match status" value="1"/>
</dbReference>
<feature type="binding site" evidence="12">
    <location>
        <position position="272"/>
    </location>
    <ligand>
        <name>ATP</name>
        <dbReference type="ChEBI" id="CHEBI:30616"/>
    </ligand>
</feature>
<comment type="subunit">
    <text evidence="3 12">Monomer.</text>
</comment>
<keyword evidence="6 12" id="KW-0479">Metal-binding</keyword>
<dbReference type="Pfam" id="PF01406">
    <property type="entry name" value="tRNA-synt_1e"/>
    <property type="match status" value="1"/>
</dbReference>
<dbReference type="Pfam" id="PF09190">
    <property type="entry name" value="DALR_2"/>
    <property type="match status" value="1"/>
</dbReference>
<organism evidence="14 15">
    <name type="scientific">Glycocaulis albus</name>
    <dbReference type="NCBI Taxonomy" id="1382801"/>
    <lineage>
        <taxon>Bacteria</taxon>
        <taxon>Pseudomonadati</taxon>
        <taxon>Pseudomonadota</taxon>
        <taxon>Alphaproteobacteria</taxon>
        <taxon>Maricaulales</taxon>
        <taxon>Maricaulaceae</taxon>
        <taxon>Glycocaulis</taxon>
    </lineage>
</organism>
<accession>A0ABQ1XZB2</accession>
<dbReference type="InterPro" id="IPR009080">
    <property type="entry name" value="tRNAsynth_Ia_anticodon-bd"/>
</dbReference>
<keyword evidence="11 12" id="KW-0030">Aminoacyl-tRNA synthetase</keyword>
<evidence type="ECO:0000256" key="8">
    <source>
        <dbReference type="ARBA" id="ARBA00022833"/>
    </source>
</evidence>
<dbReference type="PANTHER" id="PTHR10890:SF3">
    <property type="entry name" value="CYSTEINE--TRNA LIGASE, CYTOPLASMIC"/>
    <property type="match status" value="1"/>
</dbReference>
<feature type="binding site" evidence="12">
    <location>
        <position position="241"/>
    </location>
    <ligand>
        <name>Zn(2+)</name>
        <dbReference type="ChEBI" id="CHEBI:29105"/>
    </ligand>
</feature>
<comment type="caution">
    <text evidence="14">The sequence shown here is derived from an EMBL/GenBank/DDBJ whole genome shotgun (WGS) entry which is preliminary data.</text>
</comment>
<evidence type="ECO:0000256" key="9">
    <source>
        <dbReference type="ARBA" id="ARBA00022840"/>
    </source>
</evidence>
<dbReference type="PANTHER" id="PTHR10890">
    <property type="entry name" value="CYSTEINYL-TRNA SYNTHETASE"/>
    <property type="match status" value="1"/>
</dbReference>
<dbReference type="SUPFAM" id="SSF47323">
    <property type="entry name" value="Anticodon-binding domain of a subclass of class I aminoacyl-tRNA synthetases"/>
    <property type="match status" value="1"/>
</dbReference>
<feature type="binding site" evidence="12">
    <location>
        <position position="30"/>
    </location>
    <ligand>
        <name>Zn(2+)</name>
        <dbReference type="ChEBI" id="CHEBI:29105"/>
    </ligand>
</feature>
<evidence type="ECO:0000313" key="15">
    <source>
        <dbReference type="Proteomes" id="UP000648722"/>
    </source>
</evidence>
<dbReference type="InterPro" id="IPR024909">
    <property type="entry name" value="Cys-tRNA/MSH_ligase"/>
</dbReference>
<dbReference type="NCBIfam" id="TIGR00435">
    <property type="entry name" value="cysS"/>
    <property type="match status" value="1"/>
</dbReference>
<comment type="similarity">
    <text evidence="2 12">Belongs to the class-I aminoacyl-tRNA synthetase family.</text>
</comment>
<protein>
    <recommendedName>
        <fullName evidence="12">Cysteine--tRNA ligase</fullName>
        <ecNumber evidence="12">6.1.1.16</ecNumber>
    </recommendedName>
    <alternativeName>
        <fullName evidence="12">Cysteinyl-tRNA synthetase</fullName>
        <shortName evidence="12">CysRS</shortName>
    </alternativeName>
</protein>
<feature type="short sequence motif" description="'HIGH' region" evidence="12">
    <location>
        <begin position="32"/>
        <end position="42"/>
    </location>
</feature>
<dbReference type="InterPro" id="IPR032678">
    <property type="entry name" value="tRNA-synt_1_cat_dom"/>
</dbReference>
<dbReference type="EMBL" id="BMFS01000013">
    <property type="protein sequence ID" value="GGH06895.1"/>
    <property type="molecule type" value="Genomic_DNA"/>
</dbReference>
<keyword evidence="5 12" id="KW-0436">Ligase</keyword>
<evidence type="ECO:0000256" key="10">
    <source>
        <dbReference type="ARBA" id="ARBA00022917"/>
    </source>
</evidence>
<evidence type="ECO:0000256" key="4">
    <source>
        <dbReference type="ARBA" id="ARBA00022490"/>
    </source>
</evidence>
<evidence type="ECO:0000256" key="7">
    <source>
        <dbReference type="ARBA" id="ARBA00022741"/>
    </source>
</evidence>
<comment type="subcellular location">
    <subcellularLocation>
        <location evidence="1 12">Cytoplasm</location>
    </subcellularLocation>
</comment>
<dbReference type="SMART" id="SM00840">
    <property type="entry name" value="DALR_2"/>
    <property type="match status" value="1"/>
</dbReference>
<dbReference type="SUPFAM" id="SSF52374">
    <property type="entry name" value="Nucleotidylyl transferase"/>
    <property type="match status" value="1"/>
</dbReference>
<feature type="binding site" evidence="12">
    <location>
        <position position="212"/>
    </location>
    <ligand>
        <name>Zn(2+)</name>
        <dbReference type="ChEBI" id="CHEBI:29105"/>
    </ligand>
</feature>
<dbReference type="InterPro" id="IPR015803">
    <property type="entry name" value="Cys-tRNA-ligase"/>
</dbReference>
<dbReference type="HAMAP" id="MF_00041">
    <property type="entry name" value="Cys_tRNA_synth"/>
    <property type="match status" value="1"/>
</dbReference>
<dbReference type="PRINTS" id="PR00983">
    <property type="entry name" value="TRNASYNTHCYS"/>
</dbReference>
<evidence type="ECO:0000256" key="11">
    <source>
        <dbReference type="ARBA" id="ARBA00023146"/>
    </source>
</evidence>
<name>A0ABQ1XZB2_9PROT</name>
<evidence type="ECO:0000256" key="3">
    <source>
        <dbReference type="ARBA" id="ARBA00011245"/>
    </source>
</evidence>
<evidence type="ECO:0000256" key="6">
    <source>
        <dbReference type="ARBA" id="ARBA00022723"/>
    </source>
</evidence>
<comment type="cofactor">
    <cofactor evidence="12">
        <name>Zn(2+)</name>
        <dbReference type="ChEBI" id="CHEBI:29105"/>
    </cofactor>
    <text evidence="12">Binds 1 zinc ion per subunit.</text>
</comment>
<dbReference type="RefSeq" id="WP_188452882.1">
    <property type="nucleotide sequence ID" value="NZ_BMFS01000013.1"/>
</dbReference>
<evidence type="ECO:0000313" key="14">
    <source>
        <dbReference type="EMBL" id="GGH06895.1"/>
    </source>
</evidence>
<comment type="catalytic activity">
    <reaction evidence="12">
        <text>tRNA(Cys) + L-cysteine + ATP = L-cysteinyl-tRNA(Cys) + AMP + diphosphate</text>
        <dbReference type="Rhea" id="RHEA:17773"/>
        <dbReference type="Rhea" id="RHEA-COMP:9661"/>
        <dbReference type="Rhea" id="RHEA-COMP:9679"/>
        <dbReference type="ChEBI" id="CHEBI:30616"/>
        <dbReference type="ChEBI" id="CHEBI:33019"/>
        <dbReference type="ChEBI" id="CHEBI:35235"/>
        <dbReference type="ChEBI" id="CHEBI:78442"/>
        <dbReference type="ChEBI" id="CHEBI:78517"/>
        <dbReference type="ChEBI" id="CHEBI:456215"/>
        <dbReference type="EC" id="6.1.1.16"/>
    </reaction>
</comment>
<evidence type="ECO:0000256" key="1">
    <source>
        <dbReference type="ARBA" id="ARBA00004496"/>
    </source>
</evidence>
<proteinExistence type="inferred from homology"/>
<evidence type="ECO:0000259" key="13">
    <source>
        <dbReference type="SMART" id="SM00840"/>
    </source>
</evidence>
<dbReference type="InterPro" id="IPR056411">
    <property type="entry name" value="CysS_C"/>
</dbReference>
<evidence type="ECO:0000256" key="12">
    <source>
        <dbReference type="HAMAP-Rule" id="MF_00041"/>
    </source>
</evidence>
<feature type="domain" description="Cysteinyl-tRNA synthetase class Ia DALR" evidence="13">
    <location>
        <begin position="343"/>
        <end position="402"/>
    </location>
</feature>
<keyword evidence="9 12" id="KW-0067">ATP-binding</keyword>
<dbReference type="Gene3D" id="1.20.120.1910">
    <property type="entry name" value="Cysteine-tRNA ligase, C-terminal anti-codon recognition domain"/>
    <property type="match status" value="1"/>
</dbReference>
<reference evidence="15" key="1">
    <citation type="journal article" date="2019" name="Int. J. Syst. Evol. Microbiol.">
        <title>The Global Catalogue of Microorganisms (GCM) 10K type strain sequencing project: providing services to taxonomists for standard genome sequencing and annotation.</title>
        <authorList>
            <consortium name="The Broad Institute Genomics Platform"/>
            <consortium name="The Broad Institute Genome Sequencing Center for Infectious Disease"/>
            <person name="Wu L."/>
            <person name="Ma J."/>
        </authorList>
    </citation>
    <scope>NUCLEOTIDE SEQUENCE [LARGE SCALE GENOMIC DNA]</scope>
    <source>
        <strain evidence="15">CGMCC 1.12766</strain>
    </source>
</reference>
<evidence type="ECO:0000256" key="5">
    <source>
        <dbReference type="ARBA" id="ARBA00022598"/>
    </source>
</evidence>
<keyword evidence="7 12" id="KW-0547">Nucleotide-binding</keyword>
<keyword evidence="15" id="KW-1185">Reference proteome</keyword>
<keyword evidence="4 12" id="KW-0963">Cytoplasm</keyword>
<dbReference type="CDD" id="cd00672">
    <property type="entry name" value="CysRS_core"/>
    <property type="match status" value="1"/>
</dbReference>
<dbReference type="GO" id="GO:0016874">
    <property type="term" value="F:ligase activity"/>
    <property type="evidence" value="ECO:0007669"/>
    <property type="project" value="UniProtKB-KW"/>
</dbReference>
<feature type="short sequence motif" description="'KMSKS' region" evidence="12">
    <location>
        <begin position="269"/>
        <end position="273"/>
    </location>
</feature>
<feature type="binding site" evidence="12">
    <location>
        <position position="237"/>
    </location>
    <ligand>
        <name>Zn(2+)</name>
        <dbReference type="ChEBI" id="CHEBI:29105"/>
    </ligand>
</feature>
<keyword evidence="8 12" id="KW-0862">Zinc</keyword>
<dbReference type="EC" id="6.1.1.16" evidence="12"/>
<dbReference type="Proteomes" id="UP000648722">
    <property type="component" value="Unassembled WGS sequence"/>
</dbReference>
<sequence>MTDIFLHDTASRSRRRFVPANPERVTMYVCGPTVYGPAHIGNFRPAVVFDVLFRLLREVYGADHVAYARNFTDVDDKINAAAASEGVDISVITQRFTKIYQSDSAALGMLRPTYEPAATAHMAEMIAMISGLIETGHAYEAEGHVLFAVKSYEAYGKLSGRSLDEMIAGARVEVAPYKKDAADFVLWKPSKPGEPVWDAPFGPGRPGWHIECSAMIARTLGETIDIHGGGIDLVFPHHENEVAQSVCAHGKPLANYWLHNGFLSMDTEKMSKSLGNVIRPSELIARGIKGEVIRYGLLTGHYRAPLDWNDKLIEQSRKALDRLYGVLRRLGDVAAAEVPVPAAVLEALGDDLNTPKAFAALFEMLARANKAASPEEKATAKGELLAAGRVLGFLQDSPDSWFGVDALDSATRARIDSLLNERHAARQAKDFAKADALRAEIDALGVLVDDTPEGPVWRMKAVEEA</sequence>
<dbReference type="Pfam" id="PF23493">
    <property type="entry name" value="CysS_C"/>
    <property type="match status" value="1"/>
</dbReference>
<dbReference type="InterPro" id="IPR015273">
    <property type="entry name" value="Cys-tRNA-synt_Ia_DALR"/>
</dbReference>
<evidence type="ECO:0000256" key="2">
    <source>
        <dbReference type="ARBA" id="ARBA00005594"/>
    </source>
</evidence>
<gene>
    <name evidence="12 14" type="primary">cysS</name>
    <name evidence="14" type="ORF">GCM10007420_24460</name>
</gene>
<dbReference type="InterPro" id="IPR014729">
    <property type="entry name" value="Rossmann-like_a/b/a_fold"/>
</dbReference>
<keyword evidence="10 12" id="KW-0648">Protein biosynthesis</keyword>